<keyword evidence="1" id="KW-1133">Transmembrane helix</keyword>
<name>A0A8J3LFB1_9ACTN</name>
<gene>
    <name evidence="2" type="ORF">Cme02nite_66090</name>
</gene>
<protein>
    <submittedName>
        <fullName evidence="2">Uncharacterized protein</fullName>
    </submittedName>
</protein>
<comment type="caution">
    <text evidence="2">The sequence shown here is derived from an EMBL/GenBank/DDBJ whole genome shotgun (WGS) entry which is preliminary data.</text>
</comment>
<dbReference type="EMBL" id="BONJ01000039">
    <property type="protein sequence ID" value="GIG18277.1"/>
    <property type="molecule type" value="Genomic_DNA"/>
</dbReference>
<evidence type="ECO:0000313" key="2">
    <source>
        <dbReference type="EMBL" id="GIG18277.1"/>
    </source>
</evidence>
<evidence type="ECO:0000256" key="1">
    <source>
        <dbReference type="SAM" id="Phobius"/>
    </source>
</evidence>
<organism evidence="2 3">
    <name type="scientific">Catellatospora methionotrophica</name>
    <dbReference type="NCBI Taxonomy" id="121620"/>
    <lineage>
        <taxon>Bacteria</taxon>
        <taxon>Bacillati</taxon>
        <taxon>Actinomycetota</taxon>
        <taxon>Actinomycetes</taxon>
        <taxon>Micromonosporales</taxon>
        <taxon>Micromonosporaceae</taxon>
        <taxon>Catellatospora</taxon>
    </lineage>
</organism>
<keyword evidence="3" id="KW-1185">Reference proteome</keyword>
<keyword evidence="1" id="KW-0472">Membrane</keyword>
<keyword evidence="1" id="KW-0812">Transmembrane</keyword>
<sequence>MAVTDVRVDDVSDDEPREDRRRCRPLEYALYVTIAVALAAGWYLWFDRAAADACAAAVHAAVVALFS</sequence>
<evidence type="ECO:0000313" key="3">
    <source>
        <dbReference type="Proteomes" id="UP000660339"/>
    </source>
</evidence>
<accession>A0A8J3LFB1</accession>
<reference evidence="2" key="1">
    <citation type="submission" date="2021-01" db="EMBL/GenBank/DDBJ databases">
        <title>Whole genome shotgun sequence of Catellatospora methionotrophica NBRC 14553.</title>
        <authorList>
            <person name="Komaki H."/>
            <person name="Tamura T."/>
        </authorList>
    </citation>
    <scope>NUCLEOTIDE SEQUENCE</scope>
    <source>
        <strain evidence="2">NBRC 14553</strain>
    </source>
</reference>
<proteinExistence type="predicted"/>
<feature type="transmembrane region" description="Helical" evidence="1">
    <location>
        <begin position="28"/>
        <end position="46"/>
    </location>
</feature>
<dbReference type="AlphaFoldDB" id="A0A8J3LFB1"/>
<dbReference type="Proteomes" id="UP000660339">
    <property type="component" value="Unassembled WGS sequence"/>
</dbReference>